<feature type="repeat" description="PPR" evidence="2">
    <location>
        <begin position="199"/>
        <end position="233"/>
    </location>
</feature>
<dbReference type="InterPro" id="IPR011990">
    <property type="entry name" value="TPR-like_helical_dom_sf"/>
</dbReference>
<dbReference type="RefSeq" id="XP_024583498.1">
    <property type="nucleotide sequence ID" value="XM_024718062.1"/>
</dbReference>
<feature type="domain" description="Pentatricopeptide repeat-containing protein-mitochondrial" evidence="3">
    <location>
        <begin position="168"/>
        <end position="283"/>
    </location>
</feature>
<evidence type="ECO:0000256" key="2">
    <source>
        <dbReference type="PROSITE-ProRule" id="PRU00708"/>
    </source>
</evidence>
<dbReference type="Pfam" id="PF23276">
    <property type="entry name" value="TPR_24"/>
    <property type="match status" value="1"/>
</dbReference>
<evidence type="ECO:0000259" key="3">
    <source>
        <dbReference type="Pfam" id="PF23276"/>
    </source>
</evidence>
<dbReference type="PROSITE" id="PS51375">
    <property type="entry name" value="PPR"/>
    <property type="match status" value="3"/>
</dbReference>
<dbReference type="AlphaFoldDB" id="A0A0P1AZQ9"/>
<dbReference type="Proteomes" id="UP000054928">
    <property type="component" value="Unassembled WGS sequence"/>
</dbReference>
<sequence>MDRETKQPRNTRLITLDRLEDEYMMRLKNAVESTDGAAAWRTGLDIFHEIQHEKGRGLGLEVSSFLIEVLGTRRRVDDCMRVLAYSRVHGVRPRIQAYSSAISCCYKEAQYGYALRVFEVMRNDGYVPQTVTYSHALSSALKSSQHELVLEIFDDMIKNRLDLNIIIYNNILNSCARAGDVHSALGVLQAIRQRQLEMTQSTYHSLAICAGKTGKWDLALDALDTMQANGFEPTSTIFNSVFSACAKSKQWEAVVEVYDLMPDDLRQNLQGVYLGAVIMAHAKADSEELKLRGLDIFYKHKEIQSEESQLNLFAYNAALIAMLETNQLEKMHPFAIEMKKLGMKWDTTTYQSLILSYIRAGAVETAVQMLQSNAKRMGKTTMCYREAIDFYDQKRKNPREAVRLTMQMMQFNKRLSRLDWHNALRLALQLPERAPYWNFRKWMAIRAKGIIEDVPPHLMLPSHADQRRSLLQGDTESEESAEVPYQLGDYHSRKRRLNCRQTVSGDEQRFL</sequence>
<dbReference type="InterPro" id="IPR057027">
    <property type="entry name" value="TPR_mt"/>
</dbReference>
<feature type="repeat" description="PPR" evidence="2">
    <location>
        <begin position="94"/>
        <end position="128"/>
    </location>
</feature>
<dbReference type="GO" id="GO:0003729">
    <property type="term" value="F:mRNA binding"/>
    <property type="evidence" value="ECO:0007669"/>
    <property type="project" value="TreeGrafter"/>
</dbReference>
<evidence type="ECO:0000256" key="1">
    <source>
        <dbReference type="ARBA" id="ARBA00022737"/>
    </source>
</evidence>
<keyword evidence="5" id="KW-1185">Reference proteome</keyword>
<reference evidence="5" key="1">
    <citation type="submission" date="2014-09" db="EMBL/GenBank/DDBJ databases">
        <authorList>
            <person name="Sharma Rahul"/>
            <person name="Thines Marco"/>
        </authorList>
    </citation>
    <scope>NUCLEOTIDE SEQUENCE [LARGE SCALE GENOMIC DNA]</scope>
</reference>
<dbReference type="NCBIfam" id="TIGR00756">
    <property type="entry name" value="PPR"/>
    <property type="match status" value="3"/>
</dbReference>
<dbReference type="OMA" id="KPHISAY"/>
<protein>
    <submittedName>
        <fullName evidence="4">FOG: PPR repeat</fullName>
    </submittedName>
</protein>
<evidence type="ECO:0000313" key="5">
    <source>
        <dbReference type="Proteomes" id="UP000054928"/>
    </source>
</evidence>
<dbReference type="EMBL" id="CCYD01002371">
    <property type="protein sequence ID" value="CEG47129.1"/>
    <property type="molecule type" value="Genomic_DNA"/>
</dbReference>
<name>A0A0P1AZQ9_PLAHL</name>
<dbReference type="GeneID" id="36398837"/>
<keyword evidence="1" id="KW-0677">Repeat</keyword>
<proteinExistence type="predicted"/>
<dbReference type="PANTHER" id="PTHR47938">
    <property type="entry name" value="RESPIRATORY COMPLEX I CHAPERONE (CIA84), PUTATIVE (AFU_ORTHOLOGUE AFUA_2G06020)-RELATED"/>
    <property type="match status" value="1"/>
</dbReference>
<feature type="repeat" description="PPR" evidence="2">
    <location>
        <begin position="164"/>
        <end position="198"/>
    </location>
</feature>
<accession>A0A0P1AZQ9</accession>
<dbReference type="InterPro" id="IPR002885">
    <property type="entry name" value="PPR_rpt"/>
</dbReference>
<evidence type="ECO:0000313" key="4">
    <source>
        <dbReference type="EMBL" id="CEG47129.1"/>
    </source>
</evidence>
<dbReference type="Gene3D" id="1.25.40.10">
    <property type="entry name" value="Tetratricopeptide repeat domain"/>
    <property type="match status" value="2"/>
</dbReference>
<dbReference type="STRING" id="4781.A0A0P1AZQ9"/>
<dbReference type="GO" id="GO:0005739">
    <property type="term" value="C:mitochondrion"/>
    <property type="evidence" value="ECO:0007669"/>
    <property type="project" value="TreeGrafter"/>
</dbReference>
<dbReference type="Pfam" id="PF13812">
    <property type="entry name" value="PPR_3"/>
    <property type="match status" value="1"/>
</dbReference>
<dbReference type="GO" id="GO:0140053">
    <property type="term" value="P:mitochondrial gene expression"/>
    <property type="evidence" value="ECO:0007669"/>
    <property type="project" value="TreeGrafter"/>
</dbReference>
<dbReference type="PANTHER" id="PTHR47938:SF37">
    <property type="entry name" value="PENTACOTRIPEPTIDE-REPEAT REGION OF PRORP DOMAIN-CONTAINING PROTEIN"/>
    <property type="match status" value="1"/>
</dbReference>
<dbReference type="OrthoDB" id="5588846at2759"/>
<organism evidence="4 5">
    <name type="scientific">Plasmopara halstedii</name>
    <name type="common">Downy mildew of sunflower</name>
    <dbReference type="NCBI Taxonomy" id="4781"/>
    <lineage>
        <taxon>Eukaryota</taxon>
        <taxon>Sar</taxon>
        <taxon>Stramenopiles</taxon>
        <taxon>Oomycota</taxon>
        <taxon>Peronosporomycetes</taxon>
        <taxon>Peronosporales</taxon>
        <taxon>Peronosporaceae</taxon>
        <taxon>Plasmopara</taxon>
    </lineage>
</organism>